<proteinExistence type="predicted"/>
<evidence type="ECO:0000313" key="2">
    <source>
        <dbReference type="Proteomes" id="UP000076727"/>
    </source>
</evidence>
<feature type="non-terminal residue" evidence="1">
    <location>
        <position position="108"/>
    </location>
</feature>
<evidence type="ECO:0000313" key="1">
    <source>
        <dbReference type="EMBL" id="KZT69560.1"/>
    </source>
</evidence>
<organism evidence="1 2">
    <name type="scientific">Daedalea quercina L-15889</name>
    <dbReference type="NCBI Taxonomy" id="1314783"/>
    <lineage>
        <taxon>Eukaryota</taxon>
        <taxon>Fungi</taxon>
        <taxon>Dikarya</taxon>
        <taxon>Basidiomycota</taxon>
        <taxon>Agaricomycotina</taxon>
        <taxon>Agaricomycetes</taxon>
        <taxon>Polyporales</taxon>
        <taxon>Fomitopsis</taxon>
    </lineage>
</organism>
<dbReference type="OrthoDB" id="2595235at2759"/>
<dbReference type="AlphaFoldDB" id="A0A165QJK8"/>
<reference evidence="1 2" key="1">
    <citation type="journal article" date="2016" name="Mol. Biol. Evol.">
        <title>Comparative Genomics of Early-Diverging Mushroom-Forming Fungi Provides Insights into the Origins of Lignocellulose Decay Capabilities.</title>
        <authorList>
            <person name="Nagy L.G."/>
            <person name="Riley R."/>
            <person name="Tritt A."/>
            <person name="Adam C."/>
            <person name="Daum C."/>
            <person name="Floudas D."/>
            <person name="Sun H."/>
            <person name="Yadav J.S."/>
            <person name="Pangilinan J."/>
            <person name="Larsson K.H."/>
            <person name="Matsuura K."/>
            <person name="Barry K."/>
            <person name="Labutti K."/>
            <person name="Kuo R."/>
            <person name="Ohm R.A."/>
            <person name="Bhattacharya S.S."/>
            <person name="Shirouzu T."/>
            <person name="Yoshinaga Y."/>
            <person name="Martin F.M."/>
            <person name="Grigoriev I.V."/>
            <person name="Hibbett D.S."/>
        </authorList>
    </citation>
    <scope>NUCLEOTIDE SEQUENCE [LARGE SCALE GENOMIC DNA]</scope>
    <source>
        <strain evidence="1 2">L-15889</strain>
    </source>
</reference>
<protein>
    <submittedName>
        <fullName evidence="1">Uncharacterized protein</fullName>
    </submittedName>
</protein>
<name>A0A165QJK8_9APHY</name>
<dbReference type="EMBL" id="KV429057">
    <property type="protein sequence ID" value="KZT69560.1"/>
    <property type="molecule type" value="Genomic_DNA"/>
</dbReference>
<gene>
    <name evidence="1" type="ORF">DAEQUDRAFT_726531</name>
</gene>
<dbReference type="Proteomes" id="UP000076727">
    <property type="component" value="Unassembled WGS sequence"/>
</dbReference>
<keyword evidence="2" id="KW-1185">Reference proteome</keyword>
<accession>A0A165QJK8</accession>
<sequence length="108" mass="11674">MHVDKRPMKAMNEPSLEAEHSAVLDVAHGIPVALTLNRSKSTSLSALGLRAVRPCIDQGSITDVMRKISTTLADDLTASLVGVLNVAGFCMISPMEFNAREDMTLQTY</sequence>